<dbReference type="AlphaFoldDB" id="A0A2M7G7C4"/>
<protein>
    <recommendedName>
        <fullName evidence="1">Phage head morphogenesis domain-containing protein</fullName>
    </recommendedName>
</protein>
<sequence>MAKKNNFNPVYPEGSIKEYRALLLKAVRRWQKEALKLIKAALSQLQDDAISSLMSRLRALWDSQISEIKSEISAVFERLNERQRAWWVMALESATGMTAALFLSLMRETWLAEEHRTRVENNTLIVDSIGLAAILAIDAILRQGFRSGLDLKVILIQIRPVFERMDKSAEYRARNEIEDHNAALNQQRQQEANVGGYTWLETVSFNPRKHHLKRVGRHYLWSEPPEDGHPGTQPNCKCGAKPDWPQTVYGIPVINR</sequence>
<evidence type="ECO:0000313" key="3">
    <source>
        <dbReference type="Proteomes" id="UP000231019"/>
    </source>
</evidence>
<dbReference type="Proteomes" id="UP000231019">
    <property type="component" value="Unassembled WGS sequence"/>
</dbReference>
<evidence type="ECO:0000259" key="1">
    <source>
        <dbReference type="Pfam" id="PF04233"/>
    </source>
</evidence>
<gene>
    <name evidence="2" type="ORF">COW36_06790</name>
</gene>
<reference evidence="2 3" key="1">
    <citation type="submission" date="2017-09" db="EMBL/GenBank/DDBJ databases">
        <title>Depth-based differentiation of microbial function through sediment-hosted aquifers and enrichment of novel symbionts in the deep terrestrial subsurface.</title>
        <authorList>
            <person name="Probst A.J."/>
            <person name="Ladd B."/>
            <person name="Jarett J.K."/>
            <person name="Geller-Mcgrath D.E."/>
            <person name="Sieber C.M."/>
            <person name="Emerson J.B."/>
            <person name="Anantharaman K."/>
            <person name="Thomas B.C."/>
            <person name="Malmstrom R."/>
            <person name="Stieglmeier M."/>
            <person name="Klingl A."/>
            <person name="Woyke T."/>
            <person name="Ryan C.M."/>
            <person name="Banfield J.F."/>
        </authorList>
    </citation>
    <scope>NUCLEOTIDE SEQUENCE [LARGE SCALE GENOMIC DNA]</scope>
    <source>
        <strain evidence="2">CG17_big_fil_post_rev_8_21_14_2_50_48_46</strain>
    </source>
</reference>
<dbReference type="NCBIfam" id="TIGR01641">
    <property type="entry name" value="phageSPP1_gp7"/>
    <property type="match status" value="1"/>
</dbReference>
<dbReference type="InterPro" id="IPR006528">
    <property type="entry name" value="Phage_head_morphogenesis_dom"/>
</dbReference>
<dbReference type="Pfam" id="PF04233">
    <property type="entry name" value="Phage_Mu_F"/>
    <property type="match status" value="1"/>
</dbReference>
<feature type="domain" description="Phage head morphogenesis" evidence="1">
    <location>
        <begin position="139"/>
        <end position="239"/>
    </location>
</feature>
<evidence type="ECO:0000313" key="2">
    <source>
        <dbReference type="EMBL" id="PIW17974.1"/>
    </source>
</evidence>
<organism evidence="2 3">
    <name type="scientific">bacterium (Candidatus Blackallbacteria) CG17_big_fil_post_rev_8_21_14_2_50_48_46</name>
    <dbReference type="NCBI Taxonomy" id="2014261"/>
    <lineage>
        <taxon>Bacteria</taxon>
        <taxon>Candidatus Blackallbacteria</taxon>
    </lineage>
</organism>
<comment type="caution">
    <text evidence="2">The sequence shown here is derived from an EMBL/GenBank/DDBJ whole genome shotgun (WGS) entry which is preliminary data.</text>
</comment>
<dbReference type="EMBL" id="PFFQ01000017">
    <property type="protein sequence ID" value="PIW17974.1"/>
    <property type="molecule type" value="Genomic_DNA"/>
</dbReference>
<proteinExistence type="predicted"/>
<accession>A0A2M7G7C4</accession>
<name>A0A2M7G7C4_9BACT</name>